<accession>A0A5C3MN57</accession>
<name>A0A5C3MN57_9AGAM</name>
<proteinExistence type="predicted"/>
<reference evidence="2 3" key="1">
    <citation type="journal article" date="2019" name="Nat. Ecol. Evol.">
        <title>Megaphylogeny resolves global patterns of mushroom evolution.</title>
        <authorList>
            <person name="Varga T."/>
            <person name="Krizsan K."/>
            <person name="Foldi C."/>
            <person name="Dima B."/>
            <person name="Sanchez-Garcia M."/>
            <person name="Sanchez-Ramirez S."/>
            <person name="Szollosi G.J."/>
            <person name="Szarkandi J.G."/>
            <person name="Papp V."/>
            <person name="Albert L."/>
            <person name="Andreopoulos W."/>
            <person name="Angelini C."/>
            <person name="Antonin V."/>
            <person name="Barry K.W."/>
            <person name="Bougher N.L."/>
            <person name="Buchanan P."/>
            <person name="Buyck B."/>
            <person name="Bense V."/>
            <person name="Catcheside P."/>
            <person name="Chovatia M."/>
            <person name="Cooper J."/>
            <person name="Damon W."/>
            <person name="Desjardin D."/>
            <person name="Finy P."/>
            <person name="Geml J."/>
            <person name="Haridas S."/>
            <person name="Hughes K."/>
            <person name="Justo A."/>
            <person name="Karasinski D."/>
            <person name="Kautmanova I."/>
            <person name="Kiss B."/>
            <person name="Kocsube S."/>
            <person name="Kotiranta H."/>
            <person name="LaButti K.M."/>
            <person name="Lechner B.E."/>
            <person name="Liimatainen K."/>
            <person name="Lipzen A."/>
            <person name="Lukacs Z."/>
            <person name="Mihaltcheva S."/>
            <person name="Morgado L.N."/>
            <person name="Niskanen T."/>
            <person name="Noordeloos M.E."/>
            <person name="Ohm R.A."/>
            <person name="Ortiz-Santana B."/>
            <person name="Ovrebo C."/>
            <person name="Racz N."/>
            <person name="Riley R."/>
            <person name="Savchenko A."/>
            <person name="Shiryaev A."/>
            <person name="Soop K."/>
            <person name="Spirin V."/>
            <person name="Szebenyi C."/>
            <person name="Tomsovsky M."/>
            <person name="Tulloss R.E."/>
            <person name="Uehling J."/>
            <person name="Grigoriev I.V."/>
            <person name="Vagvolgyi C."/>
            <person name="Papp T."/>
            <person name="Martin F.M."/>
            <person name="Miettinen O."/>
            <person name="Hibbett D.S."/>
            <person name="Nagy L.G."/>
        </authorList>
    </citation>
    <scope>NUCLEOTIDE SEQUENCE [LARGE SCALE GENOMIC DNA]</scope>
    <source>
        <strain evidence="2 3">OMC1185</strain>
    </source>
</reference>
<gene>
    <name evidence="2" type="ORF">OE88DRAFT_1649086</name>
</gene>
<keyword evidence="1" id="KW-1133">Transmembrane helix</keyword>
<evidence type="ECO:0000313" key="3">
    <source>
        <dbReference type="Proteomes" id="UP000305948"/>
    </source>
</evidence>
<dbReference type="AlphaFoldDB" id="A0A5C3MN57"/>
<keyword evidence="1" id="KW-0472">Membrane</keyword>
<organism evidence="2 3">
    <name type="scientific">Heliocybe sulcata</name>
    <dbReference type="NCBI Taxonomy" id="5364"/>
    <lineage>
        <taxon>Eukaryota</taxon>
        <taxon>Fungi</taxon>
        <taxon>Dikarya</taxon>
        <taxon>Basidiomycota</taxon>
        <taxon>Agaricomycotina</taxon>
        <taxon>Agaricomycetes</taxon>
        <taxon>Gloeophyllales</taxon>
        <taxon>Gloeophyllaceae</taxon>
        <taxon>Heliocybe</taxon>
    </lineage>
</organism>
<keyword evidence="1" id="KW-0812">Transmembrane</keyword>
<keyword evidence="3" id="KW-1185">Reference proteome</keyword>
<dbReference type="Proteomes" id="UP000305948">
    <property type="component" value="Unassembled WGS sequence"/>
</dbReference>
<sequence length="150" mass="16832">MFSTLEFRHTFRPTIMAFADIASRIVALLTVAVILRLYQPSSTESSVLVSDHMGKIVPDPLNLYIIRTRGLVMRRQWYYSYAAFRPYVREPVDYANPTCSRAPSTFLGEPLDRPSTAMPRGLVAVAELEVVDCCTSGPYSTMKSNDIESS</sequence>
<feature type="transmembrane region" description="Helical" evidence="1">
    <location>
        <begin position="21"/>
        <end position="38"/>
    </location>
</feature>
<evidence type="ECO:0000256" key="1">
    <source>
        <dbReference type="SAM" id="Phobius"/>
    </source>
</evidence>
<protein>
    <submittedName>
        <fullName evidence="2">Uncharacterized protein</fullName>
    </submittedName>
</protein>
<dbReference type="EMBL" id="ML213537">
    <property type="protein sequence ID" value="TFK45786.1"/>
    <property type="molecule type" value="Genomic_DNA"/>
</dbReference>
<evidence type="ECO:0000313" key="2">
    <source>
        <dbReference type="EMBL" id="TFK45786.1"/>
    </source>
</evidence>